<evidence type="ECO:0000313" key="2">
    <source>
        <dbReference type="WBParaSite" id="maker-PairedContig_766-snap-gene-0.6-mRNA-1"/>
    </source>
</evidence>
<feature type="region of interest" description="Disordered" evidence="1">
    <location>
        <begin position="73"/>
        <end position="115"/>
    </location>
</feature>
<dbReference type="WBParaSite" id="maker-PairedContig_766-snap-gene-0.6-mRNA-1">
    <property type="protein sequence ID" value="maker-PairedContig_766-snap-gene-0.6-mRNA-1"/>
    <property type="gene ID" value="maker-PairedContig_766-snap-gene-0.6"/>
</dbReference>
<reference evidence="2" key="1">
    <citation type="submission" date="2016-11" db="UniProtKB">
        <authorList>
            <consortium name="WormBaseParasite"/>
        </authorList>
    </citation>
    <scope>IDENTIFICATION</scope>
    <source>
        <strain evidence="2">pt0022</strain>
    </source>
</reference>
<feature type="region of interest" description="Disordered" evidence="1">
    <location>
        <begin position="1"/>
        <end position="31"/>
    </location>
</feature>
<protein>
    <submittedName>
        <fullName evidence="2">Uncharacterized protein</fullName>
    </submittedName>
</protein>
<organism evidence="2">
    <name type="scientific">Wuchereria bancrofti</name>
    <dbReference type="NCBI Taxonomy" id="6293"/>
    <lineage>
        <taxon>Eukaryota</taxon>
        <taxon>Metazoa</taxon>
        <taxon>Ecdysozoa</taxon>
        <taxon>Nematoda</taxon>
        <taxon>Chromadorea</taxon>
        <taxon>Rhabditida</taxon>
        <taxon>Spirurina</taxon>
        <taxon>Spiruromorpha</taxon>
        <taxon>Filarioidea</taxon>
        <taxon>Onchocercidae</taxon>
        <taxon>Wuchereria</taxon>
    </lineage>
</organism>
<accession>A0A1I8F075</accession>
<name>A0A1I8F075_WUCBA</name>
<feature type="compositionally biased region" description="Polar residues" evidence="1">
    <location>
        <begin position="99"/>
        <end position="115"/>
    </location>
</feature>
<dbReference type="AlphaFoldDB" id="A0A1I8F075"/>
<evidence type="ECO:0000256" key="1">
    <source>
        <dbReference type="SAM" id="MobiDB-lite"/>
    </source>
</evidence>
<proteinExistence type="predicted"/>
<feature type="compositionally biased region" description="Polar residues" evidence="1">
    <location>
        <begin position="17"/>
        <end position="27"/>
    </location>
</feature>
<sequence>MSGEESGAKKALLPVHTNPSHNNQLTEGSRPLRWLMESQPMLRRPPTEIVLKLEEVDEMIMEIKKQAASEGEEVEKALSQTAVRSRIGAPSPRIRMAQATDTQLAGTSGSDSTLP</sequence>